<organism evidence="2 3">
    <name type="scientific">Drosophila simulans</name>
    <name type="common">Fruit fly</name>
    <dbReference type="NCBI Taxonomy" id="7240"/>
    <lineage>
        <taxon>Eukaryota</taxon>
        <taxon>Metazoa</taxon>
        <taxon>Ecdysozoa</taxon>
        <taxon>Arthropoda</taxon>
        <taxon>Hexapoda</taxon>
        <taxon>Insecta</taxon>
        <taxon>Pterygota</taxon>
        <taxon>Neoptera</taxon>
        <taxon>Endopterygota</taxon>
        <taxon>Diptera</taxon>
        <taxon>Brachycera</taxon>
        <taxon>Muscomorpha</taxon>
        <taxon>Ephydroidea</taxon>
        <taxon>Drosophilidae</taxon>
        <taxon>Drosophila</taxon>
        <taxon>Sophophora</taxon>
    </lineage>
</organism>
<evidence type="ECO:0000256" key="1">
    <source>
        <dbReference type="SAM" id="MobiDB-lite"/>
    </source>
</evidence>
<gene>
    <name evidence="2" type="primary">Dsim\GD13523</name>
    <name evidence="2" type="ORF">Dsim_GD13523</name>
</gene>
<sequence length="58" mass="6608">MNQLDQTTYTTPHTHTSPGCNNTTTEEKTARTTKKNSLRASLRCTVIKSARSTFKRHR</sequence>
<dbReference type="EMBL" id="CM000363">
    <property type="protein sequence ID" value="EDX08705.1"/>
    <property type="molecule type" value="Genomic_DNA"/>
</dbReference>
<protein>
    <submittedName>
        <fullName evidence="2">GD13523</fullName>
    </submittedName>
</protein>
<evidence type="ECO:0000313" key="2">
    <source>
        <dbReference type="EMBL" id="EDX08705.1"/>
    </source>
</evidence>
<reference evidence="2 3" key="1">
    <citation type="journal article" date="2007" name="Nature">
        <title>Evolution of genes and genomes on the Drosophila phylogeny.</title>
        <authorList>
            <consortium name="Drosophila 12 Genomes Consortium"/>
            <person name="Clark A.G."/>
            <person name="Eisen M.B."/>
            <person name="Smith D.R."/>
            <person name="Bergman C.M."/>
            <person name="Oliver B."/>
            <person name="Markow T.A."/>
            <person name="Kaufman T.C."/>
            <person name="Kellis M."/>
            <person name="Gelbart W."/>
            <person name="Iyer V.N."/>
            <person name="Pollard D.A."/>
            <person name="Sackton T.B."/>
            <person name="Larracuente A.M."/>
            <person name="Singh N.D."/>
            <person name="Abad J.P."/>
            <person name="Abt D.N."/>
            <person name="Adryan B."/>
            <person name="Aguade M."/>
            <person name="Akashi H."/>
            <person name="Anderson W.W."/>
            <person name="Aquadro C.F."/>
            <person name="Ardell D.H."/>
            <person name="Arguello R."/>
            <person name="Artieri C.G."/>
            <person name="Barbash D.A."/>
            <person name="Barker D."/>
            <person name="Barsanti P."/>
            <person name="Batterham P."/>
            <person name="Batzoglou S."/>
            <person name="Begun D."/>
            <person name="Bhutkar A."/>
            <person name="Blanco E."/>
            <person name="Bosak S.A."/>
            <person name="Bradley R.K."/>
            <person name="Brand A.D."/>
            <person name="Brent M.R."/>
            <person name="Brooks A.N."/>
            <person name="Brown R.H."/>
            <person name="Butlin R.K."/>
            <person name="Caggese C."/>
            <person name="Calvi B.R."/>
            <person name="Bernardo de Carvalho A."/>
            <person name="Caspi A."/>
            <person name="Castrezana S."/>
            <person name="Celniker S.E."/>
            <person name="Chang J.L."/>
            <person name="Chapple C."/>
            <person name="Chatterji S."/>
            <person name="Chinwalla A."/>
            <person name="Civetta A."/>
            <person name="Clifton S.W."/>
            <person name="Comeron J.M."/>
            <person name="Costello J.C."/>
            <person name="Coyne J.A."/>
            <person name="Daub J."/>
            <person name="David R.G."/>
            <person name="Delcher A.L."/>
            <person name="Delehaunty K."/>
            <person name="Do C.B."/>
            <person name="Ebling H."/>
            <person name="Edwards K."/>
            <person name="Eickbush T."/>
            <person name="Evans J.D."/>
            <person name="Filipski A."/>
            <person name="Findeiss S."/>
            <person name="Freyhult E."/>
            <person name="Fulton L."/>
            <person name="Fulton R."/>
            <person name="Garcia A.C."/>
            <person name="Gardiner A."/>
            <person name="Garfield D.A."/>
            <person name="Garvin B.E."/>
            <person name="Gibson G."/>
            <person name="Gilbert D."/>
            <person name="Gnerre S."/>
            <person name="Godfrey J."/>
            <person name="Good R."/>
            <person name="Gotea V."/>
            <person name="Gravely B."/>
            <person name="Greenberg A.J."/>
            <person name="Griffiths-Jones S."/>
            <person name="Gross S."/>
            <person name="Guigo R."/>
            <person name="Gustafson E.A."/>
            <person name="Haerty W."/>
            <person name="Hahn M.W."/>
            <person name="Halligan D.L."/>
            <person name="Halpern A.L."/>
            <person name="Halter G.M."/>
            <person name="Han M.V."/>
            <person name="Heger A."/>
            <person name="Hillier L."/>
            <person name="Hinrichs A.S."/>
            <person name="Holmes I."/>
            <person name="Hoskins R.A."/>
            <person name="Hubisz M.J."/>
            <person name="Hultmark D."/>
            <person name="Huntley M.A."/>
            <person name="Jaffe D.B."/>
            <person name="Jagadeeshan S."/>
            <person name="Jeck W.R."/>
            <person name="Johnson J."/>
            <person name="Jones C.D."/>
            <person name="Jordan W.C."/>
            <person name="Karpen G.H."/>
            <person name="Kataoka E."/>
            <person name="Keightley P.D."/>
            <person name="Kheradpour P."/>
            <person name="Kirkness E.F."/>
            <person name="Koerich L.B."/>
            <person name="Kristiansen K."/>
            <person name="Kudrna D."/>
            <person name="Kulathinal R.J."/>
            <person name="Kumar S."/>
            <person name="Kwok R."/>
            <person name="Lander E."/>
            <person name="Langley C.H."/>
            <person name="Lapoint R."/>
            <person name="Lazzaro B.P."/>
            <person name="Lee S.J."/>
            <person name="Levesque L."/>
            <person name="Li R."/>
            <person name="Lin C.F."/>
            <person name="Lin M.F."/>
            <person name="Lindblad-Toh K."/>
            <person name="Llopart A."/>
            <person name="Long M."/>
            <person name="Low L."/>
            <person name="Lozovsky E."/>
            <person name="Lu J."/>
            <person name="Luo M."/>
            <person name="Machado C.A."/>
            <person name="Makalowski W."/>
            <person name="Marzo M."/>
            <person name="Matsuda M."/>
            <person name="Matzkin L."/>
            <person name="McAllister B."/>
            <person name="McBride C.S."/>
            <person name="McKernan B."/>
            <person name="McKernan K."/>
            <person name="Mendez-Lago M."/>
            <person name="Minx P."/>
            <person name="Mollenhauer M.U."/>
            <person name="Montooth K."/>
            <person name="Mount S.M."/>
            <person name="Mu X."/>
            <person name="Myers E."/>
            <person name="Negre B."/>
            <person name="Newfeld S."/>
            <person name="Nielsen R."/>
            <person name="Noor M.A."/>
            <person name="O'Grady P."/>
            <person name="Pachter L."/>
            <person name="Papaceit M."/>
            <person name="Parisi M.J."/>
            <person name="Parisi M."/>
            <person name="Parts L."/>
            <person name="Pedersen J.S."/>
            <person name="Pesole G."/>
            <person name="Phillippy A.M."/>
            <person name="Ponting C.P."/>
            <person name="Pop M."/>
            <person name="Porcelli D."/>
            <person name="Powell J.R."/>
            <person name="Prohaska S."/>
            <person name="Pruitt K."/>
            <person name="Puig M."/>
            <person name="Quesneville H."/>
            <person name="Ram K.R."/>
            <person name="Rand D."/>
            <person name="Rasmussen M.D."/>
            <person name="Reed L.K."/>
            <person name="Reenan R."/>
            <person name="Reily A."/>
            <person name="Remington K.A."/>
            <person name="Rieger T.T."/>
            <person name="Ritchie M.G."/>
            <person name="Robin C."/>
            <person name="Rogers Y.H."/>
            <person name="Rohde C."/>
            <person name="Rozas J."/>
            <person name="Rubenfield M.J."/>
            <person name="Ruiz A."/>
            <person name="Russo S."/>
            <person name="Salzberg S.L."/>
            <person name="Sanchez-Gracia A."/>
            <person name="Saranga D.J."/>
            <person name="Sato H."/>
            <person name="Schaeffer S.W."/>
            <person name="Schatz M.C."/>
            <person name="Schlenke T."/>
            <person name="Schwartz R."/>
            <person name="Segarra C."/>
            <person name="Singh R.S."/>
            <person name="Sirot L."/>
            <person name="Sirota M."/>
            <person name="Sisneros N.B."/>
            <person name="Smith C.D."/>
            <person name="Smith T.F."/>
            <person name="Spieth J."/>
            <person name="Stage D.E."/>
            <person name="Stark A."/>
            <person name="Stephan W."/>
            <person name="Strausberg R.L."/>
            <person name="Strempel S."/>
            <person name="Sturgill D."/>
            <person name="Sutton G."/>
            <person name="Sutton G.G."/>
            <person name="Tao W."/>
            <person name="Teichmann S."/>
            <person name="Tobari Y.N."/>
            <person name="Tomimura Y."/>
            <person name="Tsolas J.M."/>
            <person name="Valente V.L."/>
            <person name="Venter E."/>
            <person name="Venter J.C."/>
            <person name="Vicario S."/>
            <person name="Vieira F.G."/>
            <person name="Vilella A.J."/>
            <person name="Villasante A."/>
            <person name="Walenz B."/>
            <person name="Wang J."/>
            <person name="Wasserman M."/>
            <person name="Watts T."/>
            <person name="Wilson D."/>
            <person name="Wilson R.K."/>
            <person name="Wing R.A."/>
            <person name="Wolfner M.F."/>
            <person name="Wong A."/>
            <person name="Wong G.K."/>
            <person name="Wu C.I."/>
            <person name="Wu G."/>
            <person name="Yamamoto D."/>
            <person name="Yang H.P."/>
            <person name="Yang S.P."/>
            <person name="Yorke J.A."/>
            <person name="Yoshida K."/>
            <person name="Zdobnov E."/>
            <person name="Zhang P."/>
            <person name="Zhang Y."/>
            <person name="Zimin A.V."/>
            <person name="Baldwin J."/>
            <person name="Abdouelleil A."/>
            <person name="Abdulkadir J."/>
            <person name="Abebe A."/>
            <person name="Abera B."/>
            <person name="Abreu J."/>
            <person name="Acer S.C."/>
            <person name="Aftuck L."/>
            <person name="Alexander A."/>
            <person name="An P."/>
            <person name="Anderson E."/>
            <person name="Anderson S."/>
            <person name="Arachi H."/>
            <person name="Azer M."/>
            <person name="Bachantsang P."/>
            <person name="Barry A."/>
            <person name="Bayul T."/>
            <person name="Berlin A."/>
            <person name="Bessette D."/>
            <person name="Bloom T."/>
            <person name="Blye J."/>
            <person name="Boguslavskiy L."/>
            <person name="Bonnet C."/>
            <person name="Boukhgalter B."/>
            <person name="Bourzgui I."/>
            <person name="Brown A."/>
            <person name="Cahill P."/>
            <person name="Channer S."/>
            <person name="Cheshatsang Y."/>
            <person name="Chuda L."/>
            <person name="Citroen M."/>
            <person name="Collymore A."/>
            <person name="Cooke P."/>
            <person name="Costello M."/>
            <person name="D'Aco K."/>
            <person name="Daza R."/>
            <person name="De Haan G."/>
            <person name="DeGray S."/>
            <person name="DeMaso C."/>
            <person name="Dhargay N."/>
            <person name="Dooley K."/>
            <person name="Dooley E."/>
            <person name="Doricent M."/>
            <person name="Dorje P."/>
            <person name="Dorjee K."/>
            <person name="Dupes A."/>
            <person name="Elong R."/>
            <person name="Falk J."/>
            <person name="Farina A."/>
            <person name="Faro S."/>
            <person name="Ferguson D."/>
            <person name="Fisher S."/>
            <person name="Foley C.D."/>
            <person name="Franke A."/>
            <person name="Friedrich D."/>
            <person name="Gadbois L."/>
            <person name="Gearin G."/>
            <person name="Gearin C.R."/>
            <person name="Giannoukos G."/>
            <person name="Goode T."/>
            <person name="Graham J."/>
            <person name="Grandbois E."/>
            <person name="Grewal S."/>
            <person name="Gyaltsen K."/>
            <person name="Hafez N."/>
            <person name="Hagos B."/>
            <person name="Hall J."/>
            <person name="Henson C."/>
            <person name="Hollinger A."/>
            <person name="Honan T."/>
            <person name="Huard M.D."/>
            <person name="Hughes L."/>
            <person name="Hurhula B."/>
            <person name="Husby M.E."/>
            <person name="Kamat A."/>
            <person name="Kanga B."/>
            <person name="Kashin S."/>
            <person name="Khazanovich D."/>
            <person name="Kisner P."/>
            <person name="Lance K."/>
            <person name="Lara M."/>
            <person name="Lee W."/>
            <person name="Lennon N."/>
            <person name="Letendre F."/>
            <person name="LeVine R."/>
            <person name="Lipovsky A."/>
            <person name="Liu X."/>
            <person name="Liu J."/>
            <person name="Liu S."/>
            <person name="Lokyitsang T."/>
            <person name="Lokyitsang Y."/>
            <person name="Lubonja R."/>
            <person name="Lui A."/>
            <person name="MacDonald P."/>
            <person name="Magnisalis V."/>
            <person name="Maru K."/>
            <person name="Matthews C."/>
            <person name="McCusker W."/>
            <person name="McDonough S."/>
            <person name="Mehta T."/>
            <person name="Meldrim J."/>
            <person name="Meneus L."/>
            <person name="Mihai O."/>
            <person name="Mihalev A."/>
            <person name="Mihova T."/>
            <person name="Mittelman R."/>
            <person name="Mlenga V."/>
            <person name="Montmayeur A."/>
            <person name="Mulrain L."/>
            <person name="Navidi A."/>
            <person name="Naylor J."/>
            <person name="Negash T."/>
            <person name="Nguyen T."/>
            <person name="Nguyen N."/>
            <person name="Nicol R."/>
            <person name="Norbu C."/>
            <person name="Norbu N."/>
            <person name="Novod N."/>
            <person name="O'Neill B."/>
            <person name="Osman S."/>
            <person name="Markiewicz E."/>
            <person name="Oyono O.L."/>
            <person name="Patti C."/>
            <person name="Phunkhang P."/>
            <person name="Pierre F."/>
            <person name="Priest M."/>
            <person name="Raghuraman S."/>
            <person name="Rege F."/>
            <person name="Reyes R."/>
            <person name="Rise C."/>
            <person name="Rogov P."/>
            <person name="Ross K."/>
            <person name="Ryan E."/>
            <person name="Settipalli S."/>
            <person name="Shea T."/>
            <person name="Sherpa N."/>
            <person name="Shi L."/>
            <person name="Shih D."/>
            <person name="Sparrow T."/>
            <person name="Spaulding J."/>
            <person name="Stalker J."/>
            <person name="Stange-Thomann N."/>
            <person name="Stavropoulos S."/>
            <person name="Stone C."/>
            <person name="Strader C."/>
            <person name="Tesfaye S."/>
            <person name="Thomson T."/>
            <person name="Thoulutsang Y."/>
            <person name="Thoulutsang D."/>
            <person name="Topham K."/>
            <person name="Topping I."/>
            <person name="Tsamla T."/>
            <person name="Vassiliev H."/>
            <person name="Vo A."/>
            <person name="Wangchuk T."/>
            <person name="Wangdi T."/>
            <person name="Weiand M."/>
            <person name="Wilkinson J."/>
            <person name="Wilson A."/>
            <person name="Yadav S."/>
            <person name="Young G."/>
            <person name="Yu Q."/>
            <person name="Zembek L."/>
            <person name="Zhong D."/>
            <person name="Zimmer A."/>
            <person name="Zwirko Z."/>
            <person name="Jaffe D.B."/>
            <person name="Alvarez P."/>
            <person name="Brockman W."/>
            <person name="Butler J."/>
            <person name="Chin C."/>
            <person name="Gnerre S."/>
            <person name="Grabherr M."/>
            <person name="Kleber M."/>
            <person name="Mauceli E."/>
            <person name="MacCallum I."/>
        </authorList>
    </citation>
    <scope>NUCLEOTIDE SEQUENCE [LARGE SCALE GENOMIC DNA]</scope>
    <source>
        <strain evidence="3">white501</strain>
    </source>
</reference>
<feature type="compositionally biased region" description="Low complexity" evidence="1">
    <location>
        <begin position="7"/>
        <end position="24"/>
    </location>
</feature>
<dbReference type="AlphaFoldDB" id="B4QLD2"/>
<dbReference type="Proteomes" id="UP000000304">
    <property type="component" value="Chromosome 3L"/>
</dbReference>
<evidence type="ECO:0000313" key="3">
    <source>
        <dbReference type="Proteomes" id="UP000000304"/>
    </source>
</evidence>
<proteinExistence type="predicted"/>
<feature type="region of interest" description="Disordered" evidence="1">
    <location>
        <begin position="1"/>
        <end position="38"/>
    </location>
</feature>
<accession>B4QLD2</accession>
<dbReference type="HOGENOM" id="CLU_2981293_0_0_1"/>
<keyword evidence="3" id="KW-1185">Reference proteome</keyword>
<name>B4QLD2_DROSI</name>